<dbReference type="Pfam" id="PF14657">
    <property type="entry name" value="Arm-DNA-bind_4"/>
    <property type="match status" value="1"/>
</dbReference>
<dbReference type="InterPro" id="IPR002104">
    <property type="entry name" value="Integrase_catalytic"/>
</dbReference>
<evidence type="ECO:0000313" key="11">
    <source>
        <dbReference type="EMBL" id="KZM27742.1"/>
    </source>
</evidence>
<feature type="region of interest" description="Disordered" evidence="7">
    <location>
        <begin position="643"/>
        <end position="694"/>
    </location>
</feature>
<dbReference type="Gene3D" id="1.10.260.40">
    <property type="entry name" value="lambda repressor-like DNA-binding domains"/>
    <property type="match status" value="1"/>
</dbReference>
<dbReference type="Pfam" id="PF00589">
    <property type="entry name" value="Phage_integrase"/>
    <property type="match status" value="1"/>
</dbReference>
<dbReference type="InterPro" id="IPR010982">
    <property type="entry name" value="Lambda_DNA-bd_dom_sf"/>
</dbReference>
<evidence type="ECO:0000256" key="4">
    <source>
        <dbReference type="ARBA" id="ARBA00023125"/>
    </source>
</evidence>
<evidence type="ECO:0000259" key="8">
    <source>
        <dbReference type="PROSITE" id="PS50943"/>
    </source>
</evidence>
<gene>
    <name evidence="11" type="ORF">ST47_g1223</name>
</gene>
<evidence type="ECO:0000259" key="10">
    <source>
        <dbReference type="PROSITE" id="PS51900"/>
    </source>
</evidence>
<keyword evidence="4" id="KW-0238">DNA-binding</keyword>
<feature type="compositionally biased region" description="Basic and acidic residues" evidence="7">
    <location>
        <begin position="645"/>
        <end position="656"/>
    </location>
</feature>
<dbReference type="Gene3D" id="1.10.150.130">
    <property type="match status" value="1"/>
</dbReference>
<sequence>MSRYCVSMTQADWNSEMIARIGASVKRLRQGKYSAEALASRVEELGYRPYSRAALANLEYGRKKTLDLGELIVLAEALNVPAVQLIYPNVPEGDCEFLPGQHSIAWQALRRFTGETAVPGQPAMTDEREYHLSLMRELDVIPGRVEQNEASLSKTRLELAKAQSELSKFPPASPGRVLAPSEDMNREMALDAVTHLERMIQIFSDNIETWKQRDRWIRKTLQDAGFERCKCPVERDAKGRRKACRKAHGSWVFIADMGNDPATGKRRQVRKSGFKSSDDAEAALSAFLHAAGTGQLAHDDKLTVADYLRGWIEAKRDSGIRPTTIRSYEQHVNSYLIPHLGRLRLGELRATHVEKFLRDIAKPKAKPEADAQIAKGARRHPKTLSPATIRRVHATLRTALTSAKRKHLVAFNAAENLELPRANRPKVKPWEAEELGKFLDHATTDRLGTLYETMAMTGLRRGETCGLRWDDVDLDKNTVIVRQQLVEIDGTGIKCEYCGDEHRQFQFGKPKTASGEDRVVGIDAHTAGVLLAHRFAQDMERAEWGEAYVEHGLVFARENGQPYPPQYVTDQFNKLTQAAGVRSIRLHDLRHGQASLLLAAGVDLTIVSKRLGHSSIAITADTYSHLLAGVDSKAAEAAAGLVPRSNREQKGGRDHLVTTPADPNVPVPQSEQEDPGQDGAPSRTRTYDLRIKSP</sequence>
<reference evidence="11 12" key="1">
    <citation type="journal article" date="2016" name="Sci. Rep.">
        <title>Draft genome sequencing and secretome analysis of fungal phytopathogen Ascochyta rabiei provides insight into the necrotrophic effector repertoire.</title>
        <authorList>
            <person name="Verma S."/>
            <person name="Gazara R.K."/>
            <person name="Nizam S."/>
            <person name="Parween S."/>
            <person name="Chattopadhyay D."/>
            <person name="Verma P.K."/>
        </authorList>
    </citation>
    <scope>NUCLEOTIDE SEQUENCE [LARGE SCALE GENOMIC DNA]</scope>
    <source>
        <strain evidence="11 12">ArDII</strain>
    </source>
</reference>
<dbReference type="PROSITE" id="PS51900">
    <property type="entry name" value="CB"/>
    <property type="match status" value="1"/>
</dbReference>
<evidence type="ECO:0000259" key="9">
    <source>
        <dbReference type="PROSITE" id="PS51898"/>
    </source>
</evidence>
<dbReference type="InterPro" id="IPR050090">
    <property type="entry name" value="Tyrosine_recombinase_XerCD"/>
</dbReference>
<proteinExistence type="inferred from homology"/>
<dbReference type="GO" id="GO:0003677">
    <property type="term" value="F:DNA binding"/>
    <property type="evidence" value="ECO:0007669"/>
    <property type="project" value="UniProtKB-KW"/>
</dbReference>
<dbReference type="InterPro" id="IPR004107">
    <property type="entry name" value="Integrase_SAM-like_N"/>
</dbReference>
<dbReference type="CDD" id="cd01189">
    <property type="entry name" value="INT_ICEBs1_C_like"/>
    <property type="match status" value="1"/>
</dbReference>
<keyword evidence="3" id="KW-0229">DNA integration</keyword>
<evidence type="ECO:0000256" key="3">
    <source>
        <dbReference type="ARBA" id="ARBA00022908"/>
    </source>
</evidence>
<dbReference type="InterPro" id="IPR013762">
    <property type="entry name" value="Integrase-like_cat_sf"/>
</dbReference>
<dbReference type="GO" id="GO:0006310">
    <property type="term" value="P:DNA recombination"/>
    <property type="evidence" value="ECO:0007669"/>
    <property type="project" value="UniProtKB-KW"/>
</dbReference>
<keyword evidence="5" id="KW-0233">DNA recombination</keyword>
<dbReference type="InterPro" id="IPR001387">
    <property type="entry name" value="Cro/C1-type_HTH"/>
</dbReference>
<protein>
    <recommendedName>
        <fullName evidence="2">Multiprotein-bridging factor 1</fullName>
    </recommendedName>
</protein>
<feature type="compositionally biased region" description="Basic and acidic residues" evidence="7">
    <location>
        <begin position="685"/>
        <end position="694"/>
    </location>
</feature>
<evidence type="ECO:0000256" key="1">
    <source>
        <dbReference type="ARBA" id="ARBA00009802"/>
    </source>
</evidence>
<dbReference type="InterPro" id="IPR011010">
    <property type="entry name" value="DNA_brk_join_enz"/>
</dbReference>
<organism evidence="11 12">
    <name type="scientific">Didymella rabiei</name>
    <name type="common">Chickpea ascochyta blight fungus</name>
    <name type="synonym">Mycosphaerella rabiei</name>
    <dbReference type="NCBI Taxonomy" id="5454"/>
    <lineage>
        <taxon>Eukaryota</taxon>
        <taxon>Fungi</taxon>
        <taxon>Dikarya</taxon>
        <taxon>Ascomycota</taxon>
        <taxon>Pezizomycotina</taxon>
        <taxon>Dothideomycetes</taxon>
        <taxon>Pleosporomycetidae</taxon>
        <taxon>Pleosporales</taxon>
        <taxon>Pleosporineae</taxon>
        <taxon>Didymellaceae</taxon>
        <taxon>Ascochyta</taxon>
    </lineage>
</organism>
<dbReference type="PROSITE" id="PS50943">
    <property type="entry name" value="HTH_CROC1"/>
    <property type="match status" value="1"/>
</dbReference>
<dbReference type="AlphaFoldDB" id="A0A163LF15"/>
<accession>A0A163LF15</accession>
<dbReference type="Proteomes" id="UP000076837">
    <property type="component" value="Unassembled WGS sequence"/>
</dbReference>
<dbReference type="GO" id="GO:0015074">
    <property type="term" value="P:DNA integration"/>
    <property type="evidence" value="ECO:0007669"/>
    <property type="project" value="UniProtKB-KW"/>
</dbReference>
<comment type="function">
    <text evidence="6">Transcriptional coactivator that stimulates GCN4-dependent transcriptional activity by bridging the DNA-binding region of GCN4 and TBP (SPT15), thereby recruiting TBP to GCN4-bound promoters. Involved in induction of the ribosome quality control (RQC) pathway; a pathway that degrades nascent peptide chains during problematic translation. Required to prevent stalled ribosomes from frameshifting.</text>
</comment>
<dbReference type="PROSITE" id="PS51898">
    <property type="entry name" value="TYR_RECOMBINASE"/>
    <property type="match status" value="1"/>
</dbReference>
<dbReference type="CDD" id="cd00093">
    <property type="entry name" value="HTH_XRE"/>
    <property type="match status" value="1"/>
</dbReference>
<dbReference type="InterPro" id="IPR010998">
    <property type="entry name" value="Integrase_recombinase_N"/>
</dbReference>
<name>A0A163LF15_DIDRA</name>
<keyword evidence="12" id="KW-1185">Reference proteome</keyword>
<feature type="domain" description="HTH cro/C1-type" evidence="8">
    <location>
        <begin position="51"/>
        <end position="85"/>
    </location>
</feature>
<feature type="domain" description="Tyr recombinase" evidence="9">
    <location>
        <begin position="425"/>
        <end position="637"/>
    </location>
</feature>
<evidence type="ECO:0000256" key="6">
    <source>
        <dbReference type="ARBA" id="ARBA00035107"/>
    </source>
</evidence>
<comment type="caution">
    <text evidence="11">The sequence shown here is derived from an EMBL/GenBank/DDBJ whole genome shotgun (WGS) entry which is preliminary data.</text>
</comment>
<dbReference type="SUPFAM" id="SSF56349">
    <property type="entry name" value="DNA breaking-rejoining enzymes"/>
    <property type="match status" value="1"/>
</dbReference>
<comment type="similarity">
    <text evidence="1">Belongs to the MBF1 family.</text>
</comment>
<evidence type="ECO:0000256" key="2">
    <source>
        <dbReference type="ARBA" id="ARBA00014317"/>
    </source>
</evidence>
<feature type="domain" description="Core-binding (CB)" evidence="10">
    <location>
        <begin position="302"/>
        <end position="404"/>
    </location>
</feature>
<dbReference type="Pfam" id="PF14659">
    <property type="entry name" value="Phage_int_SAM_3"/>
    <property type="match status" value="1"/>
</dbReference>
<evidence type="ECO:0000256" key="7">
    <source>
        <dbReference type="SAM" id="MobiDB-lite"/>
    </source>
</evidence>
<evidence type="ECO:0000313" key="12">
    <source>
        <dbReference type="Proteomes" id="UP000076837"/>
    </source>
</evidence>
<dbReference type="PANTHER" id="PTHR30349:SF91">
    <property type="entry name" value="INTA PROTEIN"/>
    <property type="match status" value="1"/>
</dbReference>
<dbReference type="InterPro" id="IPR044068">
    <property type="entry name" value="CB"/>
</dbReference>
<dbReference type="EMBL" id="JYNV01000060">
    <property type="protein sequence ID" value="KZM27742.1"/>
    <property type="molecule type" value="Genomic_DNA"/>
</dbReference>
<evidence type="ECO:0000256" key="5">
    <source>
        <dbReference type="ARBA" id="ARBA00023172"/>
    </source>
</evidence>
<dbReference type="InterPro" id="IPR028259">
    <property type="entry name" value="AP2-like_int_N"/>
</dbReference>
<dbReference type="PANTHER" id="PTHR30349">
    <property type="entry name" value="PHAGE INTEGRASE-RELATED"/>
    <property type="match status" value="1"/>
</dbReference>
<dbReference type="Gene3D" id="1.10.443.10">
    <property type="entry name" value="Intergrase catalytic core"/>
    <property type="match status" value="1"/>
</dbReference>